<dbReference type="InterPro" id="IPR051539">
    <property type="entry name" value="T4SS-coupling_protein"/>
</dbReference>
<reference evidence="7 8" key="1">
    <citation type="submission" date="2023-09" db="EMBL/GenBank/DDBJ databases">
        <authorList>
            <person name="Rey-Velasco X."/>
        </authorList>
    </citation>
    <scope>NUCLEOTIDE SEQUENCE [LARGE SCALE GENOMIC DNA]</scope>
    <source>
        <strain evidence="7 8">W345</strain>
    </source>
</reference>
<evidence type="ECO:0000256" key="1">
    <source>
        <dbReference type="ARBA" id="ARBA00004651"/>
    </source>
</evidence>
<dbReference type="InterPro" id="IPR003688">
    <property type="entry name" value="TraG/VirD4"/>
</dbReference>
<dbReference type="PANTHER" id="PTHR37937:SF1">
    <property type="entry name" value="CONJUGATIVE TRANSFER: DNA TRANSPORT"/>
    <property type="match status" value="1"/>
</dbReference>
<keyword evidence="6" id="KW-0472">Membrane</keyword>
<comment type="subcellular location">
    <subcellularLocation>
        <location evidence="1">Cell membrane</location>
        <topology evidence="1">Multi-pass membrane protein</topology>
    </subcellularLocation>
</comment>
<sequence>MKDFNPGSDWTAEELLEYLVDKMSSGGKGQAQYKFGKHKGALAQCWEVFHLRDFGNYLITEEKTLGDRAQKYKDNKRTLEKRGERVIVLNPGGLFPDILGDTDQLNPLDVIVDSLHRPGGLRDIPDDLRELCTQLLPEPAGQTNNDTYWREGARKIKGDAILLECIVEGYDATLEAVALLIEDRKHLEQNLRWVVGVDMKGNPLPEGPMPLDQADWASNHAPEDLKAFGDLFRAHASNGLALMTNEDSKTFDSFVSSAQQALAPYAYGSLSTSMRRSSFSLRDMRNPKKPTTIFIVPDASRMESHQKYVGLTLFAILTALKRHPNKRWPVHLILDEVSNYFVQGLESLLTWGRGFGIRLLLVFQDFAAGLRRGAG</sequence>
<evidence type="ECO:0000256" key="2">
    <source>
        <dbReference type="ARBA" id="ARBA00008806"/>
    </source>
</evidence>
<organism evidence="7 8">
    <name type="scientific">Banduia mediterranea</name>
    <dbReference type="NCBI Taxonomy" id="3075609"/>
    <lineage>
        <taxon>Bacteria</taxon>
        <taxon>Pseudomonadati</taxon>
        <taxon>Pseudomonadota</taxon>
        <taxon>Gammaproteobacteria</taxon>
        <taxon>Nevskiales</taxon>
        <taxon>Algiphilaceae</taxon>
        <taxon>Banduia</taxon>
    </lineage>
</organism>
<dbReference type="Proteomes" id="UP001254608">
    <property type="component" value="Unassembled WGS sequence"/>
</dbReference>
<gene>
    <name evidence="7" type="ORF">RM530_17650</name>
</gene>
<dbReference type="CDD" id="cd01127">
    <property type="entry name" value="TrwB_TraG_TraD_VirD4"/>
    <property type="match status" value="1"/>
</dbReference>
<dbReference type="RefSeq" id="WP_311366581.1">
    <property type="nucleotide sequence ID" value="NZ_JAVRIC010000039.1"/>
</dbReference>
<evidence type="ECO:0000313" key="7">
    <source>
        <dbReference type="EMBL" id="MDT0499171.1"/>
    </source>
</evidence>
<keyword evidence="4" id="KW-0812">Transmembrane</keyword>
<keyword evidence="5" id="KW-1133">Transmembrane helix</keyword>
<evidence type="ECO:0000256" key="5">
    <source>
        <dbReference type="ARBA" id="ARBA00022989"/>
    </source>
</evidence>
<dbReference type="EMBL" id="JAVRIC010000039">
    <property type="protein sequence ID" value="MDT0499171.1"/>
    <property type="molecule type" value="Genomic_DNA"/>
</dbReference>
<evidence type="ECO:0000256" key="3">
    <source>
        <dbReference type="ARBA" id="ARBA00022475"/>
    </source>
</evidence>
<dbReference type="SUPFAM" id="SSF52540">
    <property type="entry name" value="P-loop containing nucleoside triphosphate hydrolases"/>
    <property type="match status" value="1"/>
</dbReference>
<comment type="similarity">
    <text evidence="2">Belongs to the VirD4/TraG family.</text>
</comment>
<dbReference type="PANTHER" id="PTHR37937">
    <property type="entry name" value="CONJUGATIVE TRANSFER: DNA TRANSPORT"/>
    <property type="match status" value="1"/>
</dbReference>
<keyword evidence="3" id="KW-1003">Cell membrane</keyword>
<keyword evidence="8" id="KW-1185">Reference proteome</keyword>
<protein>
    <submittedName>
        <fullName evidence="7">Type IV secretory system conjugative DNA transfer family protein</fullName>
    </submittedName>
</protein>
<evidence type="ECO:0000256" key="6">
    <source>
        <dbReference type="ARBA" id="ARBA00023136"/>
    </source>
</evidence>
<comment type="caution">
    <text evidence="7">The sequence shown here is derived from an EMBL/GenBank/DDBJ whole genome shotgun (WGS) entry which is preliminary data.</text>
</comment>
<evidence type="ECO:0000313" key="8">
    <source>
        <dbReference type="Proteomes" id="UP001254608"/>
    </source>
</evidence>
<dbReference type="Pfam" id="PF02534">
    <property type="entry name" value="T4SS-DNA_transf"/>
    <property type="match status" value="1"/>
</dbReference>
<dbReference type="Gene3D" id="3.40.50.300">
    <property type="entry name" value="P-loop containing nucleotide triphosphate hydrolases"/>
    <property type="match status" value="1"/>
</dbReference>
<dbReference type="InterPro" id="IPR027417">
    <property type="entry name" value="P-loop_NTPase"/>
</dbReference>
<name>A0ABU2WPA2_9GAMM</name>
<accession>A0ABU2WPA2</accession>
<proteinExistence type="inferred from homology"/>
<evidence type="ECO:0000256" key="4">
    <source>
        <dbReference type="ARBA" id="ARBA00022692"/>
    </source>
</evidence>